<evidence type="ECO:0000313" key="10">
    <source>
        <dbReference type="Proteomes" id="UP000095038"/>
    </source>
</evidence>
<dbReference type="GO" id="GO:0000139">
    <property type="term" value="C:Golgi membrane"/>
    <property type="evidence" value="ECO:0007669"/>
    <property type="project" value="UniProtKB-SubCell"/>
</dbReference>
<dbReference type="STRING" id="1344418.A0A1D2VPQ7"/>
<gene>
    <name evidence="9" type="ORF">ASCRUDRAFT_30625</name>
</gene>
<dbReference type="GO" id="GO:0017119">
    <property type="term" value="C:Golgi transport complex"/>
    <property type="evidence" value="ECO:0007669"/>
    <property type="project" value="InterPro"/>
</dbReference>
<sequence length="272" mass="31429">NNDNLSINDKNLTLLLNSMDNIIDILELPSLTNACVKSGYYSESLQINSYIKQLSTKYQNIPLISSISIEINKEISYMLSALIRLLRSDLKQSTTIKVLSYIRKILPFNDSISLNKNLKRIYLHSRYLFIINELSVLNPLKSHSTEKFIKRSIEVIREYCFSSIITFQTIFPSNNQQPDKIDNTQLLYGFIKNIIIHLILILRENFPKIIDIQIRDSLLLQIVYCSQSLGRIGGEFSSLLLNFLNKNKSGIITDSEWCKVLKKQKSLIKNFK</sequence>
<evidence type="ECO:0000256" key="1">
    <source>
        <dbReference type="ARBA" id="ARBA00004395"/>
    </source>
</evidence>
<evidence type="ECO:0000313" key="9">
    <source>
        <dbReference type="EMBL" id="ODV63579.1"/>
    </source>
</evidence>
<feature type="non-terminal residue" evidence="9">
    <location>
        <position position="1"/>
    </location>
</feature>
<dbReference type="EMBL" id="KV454475">
    <property type="protein sequence ID" value="ODV63579.1"/>
    <property type="molecule type" value="Genomic_DNA"/>
</dbReference>
<name>A0A1D2VPQ7_9ASCO</name>
<keyword evidence="4" id="KW-0813">Transport</keyword>
<protein>
    <recommendedName>
        <fullName evidence="3">Conserved oligomeric Golgi complex subunit 8</fullName>
    </recommendedName>
    <alternativeName>
        <fullName evidence="8">Component of oligomeric Golgi complex 8</fullName>
    </alternativeName>
</protein>
<comment type="subcellular location">
    <subcellularLocation>
        <location evidence="1">Golgi apparatus membrane</location>
        <topology evidence="1">Peripheral membrane protein</topology>
    </subcellularLocation>
</comment>
<evidence type="ECO:0000256" key="4">
    <source>
        <dbReference type="ARBA" id="ARBA00022448"/>
    </source>
</evidence>
<dbReference type="GO" id="GO:0006891">
    <property type="term" value="P:intra-Golgi vesicle-mediated transport"/>
    <property type="evidence" value="ECO:0007669"/>
    <property type="project" value="TreeGrafter"/>
</dbReference>
<dbReference type="PANTHER" id="PTHR21311:SF0">
    <property type="entry name" value="CONSERVED OLIGOMERIC GOLGI COMPLEX SUBUNIT 8"/>
    <property type="match status" value="1"/>
</dbReference>
<dbReference type="Proteomes" id="UP000095038">
    <property type="component" value="Unassembled WGS sequence"/>
</dbReference>
<evidence type="ECO:0000256" key="3">
    <source>
        <dbReference type="ARBA" id="ARBA00020983"/>
    </source>
</evidence>
<reference evidence="10" key="1">
    <citation type="submission" date="2016-05" db="EMBL/GenBank/DDBJ databases">
        <title>Comparative genomics of biotechnologically important yeasts.</title>
        <authorList>
            <consortium name="DOE Joint Genome Institute"/>
            <person name="Riley R."/>
            <person name="Haridas S."/>
            <person name="Wolfe K.H."/>
            <person name="Lopes M.R."/>
            <person name="Hittinger C.T."/>
            <person name="Goker M."/>
            <person name="Salamov A."/>
            <person name="Wisecaver J."/>
            <person name="Long T.M."/>
            <person name="Aerts A.L."/>
            <person name="Barry K."/>
            <person name="Choi C."/>
            <person name="Clum A."/>
            <person name="Coughlan A.Y."/>
            <person name="Deshpande S."/>
            <person name="Douglass A.P."/>
            <person name="Hanson S.J."/>
            <person name="Klenk H.-P."/>
            <person name="Labutti K."/>
            <person name="Lapidus A."/>
            <person name="Lindquist E."/>
            <person name="Lipzen A."/>
            <person name="Meier-Kolthoff J.P."/>
            <person name="Ohm R.A."/>
            <person name="Otillar R.P."/>
            <person name="Pangilinan J."/>
            <person name="Peng Y."/>
            <person name="Rokas A."/>
            <person name="Rosa C.A."/>
            <person name="Scheuner C."/>
            <person name="Sibirny A.A."/>
            <person name="Slot J.C."/>
            <person name="Stielow J.B."/>
            <person name="Sun H."/>
            <person name="Kurtzman C.P."/>
            <person name="Blackwell M."/>
            <person name="Grigoriev I.V."/>
            <person name="Jeffries T.W."/>
        </authorList>
    </citation>
    <scope>NUCLEOTIDE SEQUENCE [LARGE SCALE GENOMIC DNA]</scope>
    <source>
        <strain evidence="10">DSM 1968</strain>
    </source>
</reference>
<dbReference type="OrthoDB" id="1661054at2759"/>
<dbReference type="PANTHER" id="PTHR21311">
    <property type="entry name" value="CONSERVED OLIGOMERIC GOLGI COMPLEX COMPONENT 8"/>
    <property type="match status" value="1"/>
</dbReference>
<dbReference type="SUPFAM" id="SSF74788">
    <property type="entry name" value="Cullin repeat-like"/>
    <property type="match status" value="1"/>
</dbReference>
<dbReference type="GeneID" id="30963837"/>
<evidence type="ECO:0000256" key="2">
    <source>
        <dbReference type="ARBA" id="ARBA00006419"/>
    </source>
</evidence>
<comment type="similarity">
    <text evidence="2">Belongs to the COG8 family.</text>
</comment>
<dbReference type="InterPro" id="IPR016159">
    <property type="entry name" value="Cullin_repeat-like_dom_sf"/>
</dbReference>
<dbReference type="InParanoid" id="A0A1D2VPQ7"/>
<dbReference type="Pfam" id="PF04124">
    <property type="entry name" value="Dor1"/>
    <property type="match status" value="1"/>
</dbReference>
<dbReference type="InterPro" id="IPR007255">
    <property type="entry name" value="COG8"/>
</dbReference>
<accession>A0A1D2VPQ7</accession>
<keyword evidence="6" id="KW-0333">Golgi apparatus</keyword>
<organism evidence="9 10">
    <name type="scientific">Ascoidea rubescens DSM 1968</name>
    <dbReference type="NCBI Taxonomy" id="1344418"/>
    <lineage>
        <taxon>Eukaryota</taxon>
        <taxon>Fungi</taxon>
        <taxon>Dikarya</taxon>
        <taxon>Ascomycota</taxon>
        <taxon>Saccharomycotina</taxon>
        <taxon>Saccharomycetes</taxon>
        <taxon>Ascoideaceae</taxon>
        <taxon>Ascoidea</taxon>
    </lineage>
</organism>
<proteinExistence type="inferred from homology"/>
<dbReference type="RefSeq" id="XP_020049886.1">
    <property type="nucleotide sequence ID" value="XM_020190201.1"/>
</dbReference>
<dbReference type="AlphaFoldDB" id="A0A1D2VPQ7"/>
<evidence type="ECO:0000256" key="7">
    <source>
        <dbReference type="ARBA" id="ARBA00023136"/>
    </source>
</evidence>
<dbReference type="GO" id="GO:0032258">
    <property type="term" value="P:cytoplasm to vacuole targeting by the Cvt pathway"/>
    <property type="evidence" value="ECO:0007669"/>
    <property type="project" value="TreeGrafter"/>
</dbReference>
<evidence type="ECO:0000256" key="5">
    <source>
        <dbReference type="ARBA" id="ARBA00022927"/>
    </source>
</evidence>
<evidence type="ECO:0000256" key="8">
    <source>
        <dbReference type="ARBA" id="ARBA00031347"/>
    </source>
</evidence>
<evidence type="ECO:0000256" key="6">
    <source>
        <dbReference type="ARBA" id="ARBA00023034"/>
    </source>
</evidence>
<keyword evidence="7" id="KW-0472">Membrane</keyword>
<keyword evidence="5" id="KW-0653">Protein transport</keyword>
<keyword evidence="10" id="KW-1185">Reference proteome</keyword>